<proteinExistence type="predicted"/>
<dbReference type="Proteomes" id="UP000789524">
    <property type="component" value="Unassembled WGS sequence"/>
</dbReference>
<name>A0A8J2VXW9_9NEOP</name>
<dbReference type="EMBL" id="CAKASE010000049">
    <property type="protein sequence ID" value="CAG9562853.1"/>
    <property type="molecule type" value="Genomic_DNA"/>
</dbReference>
<accession>A0A8J2VXW9</accession>
<comment type="caution">
    <text evidence="1">The sequence shown here is derived from an EMBL/GenBank/DDBJ whole genome shotgun (WGS) entry which is preliminary data.</text>
</comment>
<dbReference type="AlphaFoldDB" id="A0A8J2VXW9"/>
<keyword evidence="2" id="KW-1185">Reference proteome</keyword>
<sequence length="90" mass="10053">MFFILFVSIVKARESMSSASYYCSSLGPTLAATRRHSPSLAVTRRHSPSLAVTGRRASRPTYLILFNPYFGSNDSPKYKRCAFMLKLLVG</sequence>
<gene>
    <name evidence="1" type="ORF">DCHRY22_LOCUS4126</name>
</gene>
<reference evidence="1" key="1">
    <citation type="submission" date="2021-09" db="EMBL/GenBank/DDBJ databases">
        <authorList>
            <person name="Martin H S."/>
        </authorList>
    </citation>
    <scope>NUCLEOTIDE SEQUENCE</scope>
</reference>
<evidence type="ECO:0000313" key="2">
    <source>
        <dbReference type="Proteomes" id="UP000789524"/>
    </source>
</evidence>
<evidence type="ECO:0000313" key="1">
    <source>
        <dbReference type="EMBL" id="CAG9562853.1"/>
    </source>
</evidence>
<organism evidence="1 2">
    <name type="scientific">Danaus chrysippus</name>
    <name type="common">African queen</name>
    <dbReference type="NCBI Taxonomy" id="151541"/>
    <lineage>
        <taxon>Eukaryota</taxon>
        <taxon>Metazoa</taxon>
        <taxon>Ecdysozoa</taxon>
        <taxon>Arthropoda</taxon>
        <taxon>Hexapoda</taxon>
        <taxon>Insecta</taxon>
        <taxon>Pterygota</taxon>
        <taxon>Neoptera</taxon>
        <taxon>Endopterygota</taxon>
        <taxon>Lepidoptera</taxon>
        <taxon>Glossata</taxon>
        <taxon>Ditrysia</taxon>
        <taxon>Papilionoidea</taxon>
        <taxon>Nymphalidae</taxon>
        <taxon>Danainae</taxon>
        <taxon>Danaini</taxon>
        <taxon>Danaina</taxon>
        <taxon>Danaus</taxon>
        <taxon>Anosia</taxon>
    </lineage>
</organism>
<protein>
    <submittedName>
        <fullName evidence="1">(African queen) hypothetical protein</fullName>
    </submittedName>
</protein>